<evidence type="ECO:0000256" key="2">
    <source>
        <dbReference type="SAM" id="MobiDB-lite"/>
    </source>
</evidence>
<dbReference type="OrthoDB" id="5296173at2"/>
<protein>
    <submittedName>
        <fullName evidence="4">Pilus assembly protein PilN</fullName>
    </submittedName>
</protein>
<accession>A0A5C8LVA2</accession>
<keyword evidence="3" id="KW-1133">Transmembrane helix</keyword>
<dbReference type="EMBL" id="VRLR01000004">
    <property type="protein sequence ID" value="TXK81186.1"/>
    <property type="molecule type" value="Genomic_DNA"/>
</dbReference>
<organism evidence="4 5">
    <name type="scientific">Rheinheimera tangshanensis</name>
    <dbReference type="NCBI Taxonomy" id="400153"/>
    <lineage>
        <taxon>Bacteria</taxon>
        <taxon>Pseudomonadati</taxon>
        <taxon>Pseudomonadota</taxon>
        <taxon>Gammaproteobacteria</taxon>
        <taxon>Chromatiales</taxon>
        <taxon>Chromatiaceae</taxon>
        <taxon>Rheinheimera</taxon>
    </lineage>
</organism>
<comment type="caution">
    <text evidence="4">The sequence shown here is derived from an EMBL/GenBank/DDBJ whole genome shotgun (WGS) entry which is preliminary data.</text>
</comment>
<feature type="coiled-coil region" evidence="1">
    <location>
        <begin position="64"/>
        <end position="91"/>
    </location>
</feature>
<dbReference type="PANTHER" id="PTHR40278:SF2">
    <property type="entry name" value="TYPE IV PILUS INNER MEMBRANE COMPONENT PILN"/>
    <property type="match status" value="1"/>
</dbReference>
<name>A0A5C8LVA2_9GAMM</name>
<dbReference type="GO" id="GO:0043107">
    <property type="term" value="P:type IV pilus-dependent motility"/>
    <property type="evidence" value="ECO:0007669"/>
    <property type="project" value="TreeGrafter"/>
</dbReference>
<dbReference type="Pfam" id="PF05137">
    <property type="entry name" value="PilN"/>
    <property type="match status" value="1"/>
</dbReference>
<dbReference type="AlphaFoldDB" id="A0A5C8LVA2"/>
<dbReference type="Proteomes" id="UP000321814">
    <property type="component" value="Unassembled WGS sequence"/>
</dbReference>
<dbReference type="PANTHER" id="PTHR40278">
    <property type="entry name" value="DNA UTILIZATION PROTEIN HOFN"/>
    <property type="match status" value="1"/>
</dbReference>
<sequence>MASINLLPWREAARKQQQMDYLTVLAQVAVLAFVLMFLVYWVYQARVEGQISRNTLLETEIKQLNLRIGQIRELEKQKEGLQQRMSLIEQLQRSRNLGTQIMDEVAKTVPAGVYLVSMDKKFNRLLITGKSESNNRLSSLLRVIEQSPLLTQPVLEFIQASKDDSGLLSDFKMHLRLVGAEPPPLPSQPAGKTANKAGGQK</sequence>
<reference evidence="4 5" key="1">
    <citation type="submission" date="2019-08" db="EMBL/GenBank/DDBJ databases">
        <title>Draft genome analysis of Rheinheimera tangshanensis isolated from the roots of fresh rice plants (Oryza sativa).</title>
        <authorList>
            <person name="Yu Q."/>
            <person name="Qi Y."/>
            <person name="Zhang H."/>
            <person name="Pu J."/>
        </authorList>
    </citation>
    <scope>NUCLEOTIDE SEQUENCE [LARGE SCALE GENOMIC DNA]</scope>
    <source>
        <strain evidence="4 5">JA3-B52</strain>
    </source>
</reference>
<proteinExistence type="predicted"/>
<feature type="transmembrane region" description="Helical" evidence="3">
    <location>
        <begin position="21"/>
        <end position="43"/>
    </location>
</feature>
<keyword evidence="5" id="KW-1185">Reference proteome</keyword>
<keyword evidence="3" id="KW-0472">Membrane</keyword>
<evidence type="ECO:0000256" key="3">
    <source>
        <dbReference type="SAM" id="Phobius"/>
    </source>
</evidence>
<dbReference type="InterPro" id="IPR007813">
    <property type="entry name" value="PilN"/>
</dbReference>
<evidence type="ECO:0000313" key="4">
    <source>
        <dbReference type="EMBL" id="TXK81186.1"/>
    </source>
</evidence>
<keyword evidence="3" id="KW-0812">Transmembrane</keyword>
<evidence type="ECO:0000256" key="1">
    <source>
        <dbReference type="SAM" id="Coils"/>
    </source>
</evidence>
<dbReference type="RefSeq" id="WP_147904043.1">
    <property type="nucleotide sequence ID" value="NZ_BAAAGC010000007.1"/>
</dbReference>
<dbReference type="InterPro" id="IPR052534">
    <property type="entry name" value="Extracell_DNA_Util/SecSys_Comp"/>
</dbReference>
<dbReference type="GO" id="GO:0043683">
    <property type="term" value="P:type IV pilus assembly"/>
    <property type="evidence" value="ECO:0007669"/>
    <property type="project" value="TreeGrafter"/>
</dbReference>
<gene>
    <name evidence="4" type="ORF">FU839_08695</name>
</gene>
<feature type="region of interest" description="Disordered" evidence="2">
    <location>
        <begin position="179"/>
        <end position="201"/>
    </location>
</feature>
<keyword evidence="1" id="KW-0175">Coiled coil</keyword>
<evidence type="ECO:0000313" key="5">
    <source>
        <dbReference type="Proteomes" id="UP000321814"/>
    </source>
</evidence>